<dbReference type="Proteomes" id="UP001163046">
    <property type="component" value="Unassembled WGS sequence"/>
</dbReference>
<evidence type="ECO:0000259" key="4">
    <source>
        <dbReference type="PROSITE" id="PS01180"/>
    </source>
</evidence>
<evidence type="ECO:0000256" key="1">
    <source>
        <dbReference type="ARBA" id="ARBA00022737"/>
    </source>
</evidence>
<comment type="caution">
    <text evidence="6">The sequence shown here is derived from an EMBL/GenBank/DDBJ whole genome shotgun (WGS) entry which is preliminary data.</text>
</comment>
<evidence type="ECO:0000313" key="6">
    <source>
        <dbReference type="EMBL" id="KAJ7365838.1"/>
    </source>
</evidence>
<keyword evidence="1" id="KW-0677">Repeat</keyword>
<dbReference type="InterPro" id="IPR035914">
    <property type="entry name" value="Sperma_CUB_dom_sf"/>
</dbReference>
<evidence type="ECO:0000256" key="3">
    <source>
        <dbReference type="PROSITE-ProRule" id="PRU00059"/>
    </source>
</evidence>
<dbReference type="Gene3D" id="2.60.120.290">
    <property type="entry name" value="Spermadhesin, CUB domain"/>
    <property type="match status" value="1"/>
</dbReference>
<proteinExistence type="predicted"/>
<reference evidence="6" key="1">
    <citation type="submission" date="2023-01" db="EMBL/GenBank/DDBJ databases">
        <title>Genome assembly of the deep-sea coral Lophelia pertusa.</title>
        <authorList>
            <person name="Herrera S."/>
            <person name="Cordes E."/>
        </authorList>
    </citation>
    <scope>NUCLEOTIDE SEQUENCE</scope>
    <source>
        <strain evidence="6">USNM1676648</strain>
        <tissue evidence="6">Polyp</tissue>
    </source>
</reference>
<feature type="domain" description="CUB" evidence="4">
    <location>
        <begin position="115"/>
        <end position="227"/>
    </location>
</feature>
<dbReference type="Pfam" id="PF00431">
    <property type="entry name" value="CUB"/>
    <property type="match status" value="1"/>
</dbReference>
<evidence type="ECO:0000256" key="2">
    <source>
        <dbReference type="ARBA" id="ARBA00023157"/>
    </source>
</evidence>
<name>A0A9W9YT91_9CNID</name>
<keyword evidence="7" id="KW-1185">Reference proteome</keyword>
<comment type="caution">
    <text evidence="3">Lacks conserved residue(s) required for the propagation of feature annotation.</text>
</comment>
<dbReference type="InterPro" id="IPR000859">
    <property type="entry name" value="CUB_dom"/>
</dbReference>
<dbReference type="AlphaFoldDB" id="A0A9W9YT91"/>
<feature type="domain" description="MAM" evidence="5">
    <location>
        <begin position="1"/>
        <end position="106"/>
    </location>
</feature>
<dbReference type="SUPFAM" id="SSF49854">
    <property type="entry name" value="Spermadhesin, CUB domain"/>
    <property type="match status" value="1"/>
</dbReference>
<dbReference type="FunFam" id="2.60.120.290:FF:000013">
    <property type="entry name" value="Membrane frizzled-related protein"/>
    <property type="match status" value="1"/>
</dbReference>
<dbReference type="PROSITE" id="PS50060">
    <property type="entry name" value="MAM_2"/>
    <property type="match status" value="1"/>
</dbReference>
<keyword evidence="2" id="KW-1015">Disulfide bond</keyword>
<dbReference type="PANTHER" id="PTHR24251:SF50">
    <property type="entry name" value="ATTRACTIN-LIKE 1A"/>
    <property type="match status" value="1"/>
</dbReference>
<dbReference type="InterPro" id="IPR013320">
    <property type="entry name" value="ConA-like_dom_sf"/>
</dbReference>
<dbReference type="GO" id="GO:0016020">
    <property type="term" value="C:membrane"/>
    <property type="evidence" value="ECO:0007669"/>
    <property type="project" value="InterPro"/>
</dbReference>
<dbReference type="InterPro" id="IPR000998">
    <property type="entry name" value="MAM_dom"/>
</dbReference>
<accession>A0A9W9YT91</accession>
<protein>
    <submittedName>
        <fullName evidence="6">Uncharacterized protein</fullName>
    </submittedName>
</protein>
<gene>
    <name evidence="6" type="ORF">OS493_002559</name>
</gene>
<dbReference type="PROSITE" id="PS01180">
    <property type="entry name" value="CUB"/>
    <property type="match status" value="1"/>
</dbReference>
<dbReference type="SUPFAM" id="SSF49899">
    <property type="entry name" value="Concanavalin A-like lectins/glucanases"/>
    <property type="match status" value="1"/>
</dbReference>
<sequence length="239" mass="26738">MGSAVYVSPLFPKSEDSYGKCLKFKYKMVGAGMKSLTIYQEMPYGFDKQPIWTDEASGLTRYMWHYGQTSISTISSFRLSIVGELDGRPGYLAVGVFFMSQEYCSPQPVTAQKACSRNLNSSSGFIVSPFYPGYYTNSLTCTWVVTAQENHVIRFQFQSFSIESHPTCANDYVEVRDGGSHWSRIIGKYCGHTFPPVIESSSNALTIVFSSNEANTRTGFKAYYHTTPGASHLLRLIKD</sequence>
<organism evidence="6 7">
    <name type="scientific">Desmophyllum pertusum</name>
    <dbReference type="NCBI Taxonomy" id="174260"/>
    <lineage>
        <taxon>Eukaryota</taxon>
        <taxon>Metazoa</taxon>
        <taxon>Cnidaria</taxon>
        <taxon>Anthozoa</taxon>
        <taxon>Hexacorallia</taxon>
        <taxon>Scleractinia</taxon>
        <taxon>Caryophylliina</taxon>
        <taxon>Caryophylliidae</taxon>
        <taxon>Desmophyllum</taxon>
    </lineage>
</organism>
<dbReference type="PANTHER" id="PTHR24251">
    <property type="entry name" value="OVOCHYMASE-RELATED"/>
    <property type="match status" value="1"/>
</dbReference>
<dbReference type="SMART" id="SM00042">
    <property type="entry name" value="CUB"/>
    <property type="match status" value="1"/>
</dbReference>
<evidence type="ECO:0000313" key="7">
    <source>
        <dbReference type="Proteomes" id="UP001163046"/>
    </source>
</evidence>
<dbReference type="Pfam" id="PF00629">
    <property type="entry name" value="MAM"/>
    <property type="match status" value="1"/>
</dbReference>
<dbReference type="OrthoDB" id="5976858at2759"/>
<dbReference type="CDD" id="cd00041">
    <property type="entry name" value="CUB"/>
    <property type="match status" value="1"/>
</dbReference>
<dbReference type="Gene3D" id="2.60.120.200">
    <property type="match status" value="1"/>
</dbReference>
<evidence type="ECO:0000259" key="5">
    <source>
        <dbReference type="PROSITE" id="PS50060"/>
    </source>
</evidence>
<dbReference type="EMBL" id="MU827302">
    <property type="protein sequence ID" value="KAJ7365838.1"/>
    <property type="molecule type" value="Genomic_DNA"/>
</dbReference>